<evidence type="ECO:0000259" key="1">
    <source>
        <dbReference type="Pfam" id="PF18480"/>
    </source>
</evidence>
<evidence type="ECO:0000313" key="2">
    <source>
        <dbReference type="EMBL" id="MCS4123097.1"/>
    </source>
</evidence>
<proteinExistence type="predicted"/>
<organism evidence="2 3">
    <name type="scientific">Salinibacter ruber</name>
    <dbReference type="NCBI Taxonomy" id="146919"/>
    <lineage>
        <taxon>Bacteria</taxon>
        <taxon>Pseudomonadati</taxon>
        <taxon>Rhodothermota</taxon>
        <taxon>Rhodothermia</taxon>
        <taxon>Rhodothermales</taxon>
        <taxon>Salinibacteraceae</taxon>
        <taxon>Salinibacter</taxon>
    </lineage>
</organism>
<dbReference type="Proteomes" id="UP001155144">
    <property type="component" value="Unassembled WGS sequence"/>
</dbReference>
<dbReference type="Pfam" id="PF18480">
    <property type="entry name" value="DUF5615"/>
    <property type="match status" value="1"/>
</dbReference>
<protein>
    <submittedName>
        <fullName evidence="2">Nuclease of putative toxin-antitoxin system</fullName>
    </submittedName>
</protein>
<dbReference type="InterPro" id="IPR041049">
    <property type="entry name" value="DUF5615"/>
</dbReference>
<dbReference type="RefSeq" id="WP_259040629.1">
    <property type="nucleotide sequence ID" value="NZ_JANTZB010000016.1"/>
</dbReference>
<sequence length="124" mass="14665">MPVFLVDENLPHQLVQRAREHGHEARWVRDLMPGASDRKILSELLRSGEHLVTRDKRFANTVFARIGMEEALSGVVLIREERMRQIRAVWRRYVGREEYPDQSLVVLESQQTRIRRFPSDEDND</sequence>
<dbReference type="AlphaFoldDB" id="A0A9X2V849"/>
<evidence type="ECO:0000313" key="3">
    <source>
        <dbReference type="Proteomes" id="UP001155144"/>
    </source>
</evidence>
<gene>
    <name evidence="2" type="ORF">GGP45_003468</name>
</gene>
<reference evidence="2" key="1">
    <citation type="submission" date="2022-08" db="EMBL/GenBank/DDBJ databases">
        <title>Genomic Encyclopedia of Type Strains, Phase V (KMG-V): Genome sequencing to study the core and pangenomes of soil and plant-associated prokaryotes.</title>
        <authorList>
            <person name="Whitman W."/>
        </authorList>
    </citation>
    <scope>NUCLEOTIDE SEQUENCE</scope>
    <source>
        <strain evidence="2">SP3026</strain>
    </source>
</reference>
<dbReference type="EMBL" id="JANUBL010000018">
    <property type="protein sequence ID" value="MCS4123097.1"/>
    <property type="molecule type" value="Genomic_DNA"/>
</dbReference>
<name>A0A9X2V849_9BACT</name>
<feature type="domain" description="DUF5615" evidence="1">
    <location>
        <begin position="4"/>
        <end position="109"/>
    </location>
</feature>
<accession>A0A9X2V849</accession>
<comment type="caution">
    <text evidence="2">The sequence shown here is derived from an EMBL/GenBank/DDBJ whole genome shotgun (WGS) entry which is preliminary data.</text>
</comment>